<reference evidence="4" key="1">
    <citation type="submission" date="2018-09" db="EMBL/GenBank/DDBJ databases">
        <title>whole genome sequence of T. equiperdum IVM-t1 strain.</title>
        <authorList>
            <person name="Suganuma K."/>
        </authorList>
    </citation>
    <scope>NUCLEOTIDE SEQUENCE [LARGE SCALE GENOMIC DNA]</scope>
    <source>
        <strain evidence="4">IVM-t1</strain>
    </source>
</reference>
<feature type="region of interest" description="Disordered" evidence="1">
    <location>
        <begin position="363"/>
        <end position="389"/>
    </location>
</feature>
<feature type="region of interest" description="Disordered" evidence="1">
    <location>
        <begin position="238"/>
        <end position="283"/>
    </location>
</feature>
<comment type="caution">
    <text evidence="4">The sequence shown here is derived from an EMBL/GenBank/DDBJ whole genome shotgun (WGS) entry which is preliminary data.</text>
</comment>
<dbReference type="EMBL" id="QSBY01000007">
    <property type="protein sequence ID" value="RHW71207.1"/>
    <property type="molecule type" value="Genomic_DNA"/>
</dbReference>
<feature type="region of interest" description="Disordered" evidence="1">
    <location>
        <begin position="65"/>
        <end position="102"/>
    </location>
</feature>
<feature type="domain" description="MSP" evidence="3">
    <location>
        <begin position="1"/>
        <end position="165"/>
    </location>
</feature>
<feature type="compositionally biased region" description="Low complexity" evidence="1">
    <location>
        <begin position="199"/>
        <end position="208"/>
    </location>
</feature>
<protein>
    <recommendedName>
        <fullName evidence="3">MSP domain-containing protein</fullName>
    </recommendedName>
</protein>
<organism evidence="4">
    <name type="scientific">Trypanosoma brucei equiperdum</name>
    <dbReference type="NCBI Taxonomy" id="630700"/>
    <lineage>
        <taxon>Eukaryota</taxon>
        <taxon>Discoba</taxon>
        <taxon>Euglenozoa</taxon>
        <taxon>Kinetoplastea</taxon>
        <taxon>Metakinetoplastina</taxon>
        <taxon>Trypanosomatida</taxon>
        <taxon>Trypanosomatidae</taxon>
        <taxon>Trypanosoma</taxon>
    </lineage>
</organism>
<gene>
    <name evidence="4" type="ORF">DPX39_070082200</name>
</gene>
<accession>A0A3L6L7J2</accession>
<dbReference type="InterPro" id="IPR000535">
    <property type="entry name" value="MSP_dom"/>
</dbReference>
<feature type="compositionally biased region" description="Basic and acidic residues" evidence="1">
    <location>
        <begin position="180"/>
        <end position="195"/>
    </location>
</feature>
<evidence type="ECO:0000313" key="4">
    <source>
        <dbReference type="EMBL" id="RHW71207.1"/>
    </source>
</evidence>
<evidence type="ECO:0000256" key="2">
    <source>
        <dbReference type="SAM" id="Phobius"/>
    </source>
</evidence>
<feature type="transmembrane region" description="Helical" evidence="2">
    <location>
        <begin position="421"/>
        <end position="442"/>
    </location>
</feature>
<keyword evidence="2" id="KW-0812">Transmembrane</keyword>
<keyword evidence="2" id="KW-1133">Transmembrane helix</keyword>
<dbReference type="PROSITE" id="PS50202">
    <property type="entry name" value="MSP"/>
    <property type="match status" value="1"/>
</dbReference>
<dbReference type="SUPFAM" id="SSF49354">
    <property type="entry name" value="PapD-like"/>
    <property type="match status" value="1"/>
</dbReference>
<dbReference type="AlphaFoldDB" id="A0A3L6L7J2"/>
<proteinExistence type="predicted"/>
<evidence type="ECO:0000256" key="1">
    <source>
        <dbReference type="SAM" id="MobiDB-lite"/>
    </source>
</evidence>
<name>A0A3L6L7J2_9TRYP</name>
<keyword evidence="2" id="KW-0472">Membrane</keyword>
<sequence length="448" mass="47548">MALVASCSGLYFPDGESVDNIVTLTWRAPATASAQQPRSVVLFKVKASNPHKFYIVPRYGTILVSDDSGRKPPQPPAVSITFGLRPQSDDPLEPPPPSLRRDNSDRFAIEYLLVVPDAATHEHLTQELSRPHRRGSNTVETAARELWEQVSEGKLKATQGPTVFLQAYTRGVVRALHETQGRRGEGFSDHSHNDGGDEASGTATSNASTTATAMTISNDNKHCNSGAAVADAYGSAVRNNSDKNRSHRAHNRGISSDEVQRTASSVNSGSHRSSERHEEEQVVVPPNARLVTSMIHRKLSDRLRRDPACATNNDGAAAGPTSSAGGGELQALKFGIKALRSGPRIHPEEAASISQMKTLEADPGMGGGSNNIASPAGTGTEAMNGIPGESSVGCRRTAVADVIMRIPPATSAVAAVKNQKGIPLTVLLVLMFLSYGAAAFLVERMALI</sequence>
<feature type="region of interest" description="Disordered" evidence="1">
    <location>
        <begin position="304"/>
        <end position="327"/>
    </location>
</feature>
<dbReference type="InterPro" id="IPR008962">
    <property type="entry name" value="PapD-like_sf"/>
</dbReference>
<dbReference type="Proteomes" id="UP000266743">
    <property type="component" value="Chromosome 7"/>
</dbReference>
<evidence type="ECO:0000259" key="3">
    <source>
        <dbReference type="PROSITE" id="PS50202"/>
    </source>
</evidence>
<feature type="region of interest" description="Disordered" evidence="1">
    <location>
        <begin position="180"/>
        <end position="208"/>
    </location>
</feature>